<feature type="compositionally biased region" description="Basic and acidic residues" evidence="1">
    <location>
        <begin position="247"/>
        <end position="259"/>
    </location>
</feature>
<dbReference type="InterPro" id="IPR057684">
    <property type="entry name" value="DUF7924"/>
</dbReference>
<dbReference type="RefSeq" id="XP_070913703.1">
    <property type="nucleotide sequence ID" value="XM_071057602.1"/>
</dbReference>
<feature type="compositionally biased region" description="Polar residues" evidence="1">
    <location>
        <begin position="346"/>
        <end position="356"/>
    </location>
</feature>
<organism evidence="3 4">
    <name type="scientific">Madurella fahalii</name>
    <dbReference type="NCBI Taxonomy" id="1157608"/>
    <lineage>
        <taxon>Eukaryota</taxon>
        <taxon>Fungi</taxon>
        <taxon>Dikarya</taxon>
        <taxon>Ascomycota</taxon>
        <taxon>Pezizomycotina</taxon>
        <taxon>Sordariomycetes</taxon>
        <taxon>Sordariomycetidae</taxon>
        <taxon>Sordariales</taxon>
        <taxon>Sordariales incertae sedis</taxon>
        <taxon>Madurella</taxon>
    </lineage>
</organism>
<evidence type="ECO:0000259" key="2">
    <source>
        <dbReference type="Pfam" id="PF25545"/>
    </source>
</evidence>
<comment type="caution">
    <text evidence="3">The sequence shown here is derived from an EMBL/GenBank/DDBJ whole genome shotgun (WGS) entry which is preliminary data.</text>
</comment>
<keyword evidence="4" id="KW-1185">Reference proteome</keyword>
<proteinExistence type="predicted"/>
<evidence type="ECO:0000313" key="3">
    <source>
        <dbReference type="EMBL" id="GAB1311970.1"/>
    </source>
</evidence>
<name>A0ABQ0G340_9PEZI</name>
<feature type="region of interest" description="Disordered" evidence="1">
    <location>
        <begin position="47"/>
        <end position="71"/>
    </location>
</feature>
<feature type="domain" description="DUF7924" evidence="2">
    <location>
        <begin position="392"/>
        <end position="514"/>
    </location>
</feature>
<dbReference type="PANTHER" id="PTHR42470">
    <property type="entry name" value="VAST DOMAIN-CONTAINING PROTEIN"/>
    <property type="match status" value="1"/>
</dbReference>
<feature type="region of interest" description="Disordered" evidence="1">
    <location>
        <begin position="247"/>
        <end position="386"/>
    </location>
</feature>
<dbReference type="PANTHER" id="PTHR42470:SF2">
    <property type="match status" value="1"/>
</dbReference>
<protein>
    <recommendedName>
        <fullName evidence="2">DUF7924 domain-containing protein</fullName>
    </recommendedName>
</protein>
<dbReference type="Proteomes" id="UP001628179">
    <property type="component" value="Unassembled WGS sequence"/>
</dbReference>
<evidence type="ECO:0000256" key="1">
    <source>
        <dbReference type="SAM" id="MobiDB-lite"/>
    </source>
</evidence>
<dbReference type="EMBL" id="BAAFSV010000001">
    <property type="protein sequence ID" value="GAB1311970.1"/>
    <property type="molecule type" value="Genomic_DNA"/>
</dbReference>
<accession>A0ABQ0G340</accession>
<sequence length="569" mass="64951">MPSLTTILKRVALPNGDRMVEVEDPDNLPESFIHRLRDRIRPRSKPVDLNQVSARLPQPAPPRRRSLSISSSVTSCSVTSEDIFQDHLQQEKEAYYELAKDGGRPFYPIELLPGLSRHPERYPEIVRYWSEPSKPSWRIFATQLLRWQLFRDFQKANRDEWKGRMETYQKAISRRLAQYSITLPQVEFQEDWTRQDRLTDWIEYACYTCFVMRVLKKWEPIEYELRVAQLKWIADQIPLVQAELKRDKKAGVKRNRTEDNESGTGEPPTKKRKTHGREGVAASRQSSKTLCVPRPHNAVPPSDAESEPVAAVPEPGTEGPRKRLRQLTPGGTHNQARIPNKRTKSQRISDLVTTAPAQCPLRRSKRIAERQSASQPARPPEKSRNREACYSMNGAKHLDILTESVNKWWNNSISFTNTRPQPDYSVGFKRDASTEDQLAKLSPFIGDFIAGDQSFLMATYYMYFPFLTCEVKCGGAALDIADRQNAHSMTVAVRAIVELFRAVKREDEVNRQFIVSPFNFISCHKICKPAEAVAVFLVTKTSALPGTERQPAITFADIGNARLSLDALT</sequence>
<dbReference type="GeneID" id="98172925"/>
<dbReference type="Pfam" id="PF25545">
    <property type="entry name" value="DUF7924"/>
    <property type="match status" value="1"/>
</dbReference>
<gene>
    <name evidence="3" type="ORF">MFIFM68171_02180</name>
</gene>
<evidence type="ECO:0000313" key="4">
    <source>
        <dbReference type="Proteomes" id="UP001628179"/>
    </source>
</evidence>
<reference evidence="3 4" key="1">
    <citation type="submission" date="2024-09" db="EMBL/GenBank/DDBJ databases">
        <title>Itraconazole resistance in Madurella fahalii resulting from another homologue of gene encoding cytochrome P450 14-alpha sterol demethylase (CYP51).</title>
        <authorList>
            <person name="Yoshioka I."/>
            <person name="Fahal A.H."/>
            <person name="Kaneko S."/>
            <person name="Yaguchi T."/>
        </authorList>
    </citation>
    <scope>NUCLEOTIDE SEQUENCE [LARGE SCALE GENOMIC DNA]</scope>
    <source>
        <strain evidence="3 4">IFM 68171</strain>
    </source>
</reference>